<dbReference type="EMBL" id="OZ021742">
    <property type="protein sequence ID" value="CAK9327735.1"/>
    <property type="molecule type" value="Genomic_DNA"/>
</dbReference>
<organism evidence="1 2">
    <name type="scientific">Citrullus colocynthis</name>
    <name type="common">colocynth</name>
    <dbReference type="NCBI Taxonomy" id="252529"/>
    <lineage>
        <taxon>Eukaryota</taxon>
        <taxon>Viridiplantae</taxon>
        <taxon>Streptophyta</taxon>
        <taxon>Embryophyta</taxon>
        <taxon>Tracheophyta</taxon>
        <taxon>Spermatophyta</taxon>
        <taxon>Magnoliopsida</taxon>
        <taxon>eudicotyledons</taxon>
        <taxon>Gunneridae</taxon>
        <taxon>Pentapetalae</taxon>
        <taxon>rosids</taxon>
        <taxon>fabids</taxon>
        <taxon>Cucurbitales</taxon>
        <taxon>Cucurbitaceae</taxon>
        <taxon>Benincaseae</taxon>
        <taxon>Citrullus</taxon>
    </lineage>
</organism>
<accession>A0ABP0Z4L9</accession>
<dbReference type="Proteomes" id="UP001642487">
    <property type="component" value="Chromosome 8"/>
</dbReference>
<keyword evidence="2" id="KW-1185">Reference proteome</keyword>
<evidence type="ECO:0000313" key="1">
    <source>
        <dbReference type="EMBL" id="CAK9327735.1"/>
    </source>
</evidence>
<protein>
    <submittedName>
        <fullName evidence="1">Uncharacterized protein</fullName>
    </submittedName>
</protein>
<gene>
    <name evidence="1" type="ORF">CITCOLO1_LOCUS20123</name>
</gene>
<name>A0ABP0Z4L9_9ROSI</name>
<reference evidence="1 2" key="1">
    <citation type="submission" date="2024-03" db="EMBL/GenBank/DDBJ databases">
        <authorList>
            <person name="Gkanogiannis A."/>
            <person name="Becerra Lopez-Lavalle L."/>
        </authorList>
    </citation>
    <scope>NUCLEOTIDE SEQUENCE [LARGE SCALE GENOMIC DNA]</scope>
</reference>
<proteinExistence type="predicted"/>
<evidence type="ECO:0000313" key="2">
    <source>
        <dbReference type="Proteomes" id="UP001642487"/>
    </source>
</evidence>
<sequence>MKQVPKLKDWLYLSVPAWRLSIDSEAFLQQVLERRLVVRKVKTPVKLHDTRRIVKPYLSISFDQCLYDLICHSKNLVLTRLVYDILSGFVGGLLIFQLCPSWHKADLNILFGCLAYEATSKRGDKHLQCNCWQGLQLRHLRQVLGSKRGRVFVLLCVASQGNQGRVASLGLVKPMDEESSNEQSPQTILVE</sequence>